<dbReference type="EMBL" id="JAGPXD010000007">
    <property type="protein sequence ID" value="KAH7347485.1"/>
    <property type="molecule type" value="Genomic_DNA"/>
</dbReference>
<gene>
    <name evidence="2" type="ORF">B0T11DRAFT_142083</name>
</gene>
<feature type="compositionally biased region" description="Polar residues" evidence="1">
    <location>
        <begin position="169"/>
        <end position="192"/>
    </location>
</feature>
<accession>A0A8K0TA72</accession>
<dbReference type="Proteomes" id="UP000813385">
    <property type="component" value="Unassembled WGS sequence"/>
</dbReference>
<name>A0A8K0TA72_9PEZI</name>
<evidence type="ECO:0000313" key="2">
    <source>
        <dbReference type="EMBL" id="KAH7347485.1"/>
    </source>
</evidence>
<protein>
    <submittedName>
        <fullName evidence="2">Uncharacterized protein</fullName>
    </submittedName>
</protein>
<evidence type="ECO:0000313" key="3">
    <source>
        <dbReference type="Proteomes" id="UP000813385"/>
    </source>
</evidence>
<evidence type="ECO:0000256" key="1">
    <source>
        <dbReference type="SAM" id="MobiDB-lite"/>
    </source>
</evidence>
<feature type="compositionally biased region" description="Pro residues" evidence="1">
    <location>
        <begin position="7"/>
        <end position="27"/>
    </location>
</feature>
<proteinExistence type="predicted"/>
<keyword evidence="3" id="KW-1185">Reference proteome</keyword>
<sequence length="204" mass="22409">MTLPCIRAPPSPLPPSRHPAIPYPPPTPSPTFVRSVTAWPTGSSSSQRLRPLIDELFRRVPGLESVACVRHSLGCLGLPPLLLEAEEETLMFRFFHMLSRGPFRVSVPFTFPTPRSRGQRTRMPYDVDRCPPYGVAFCSPCPPGRPPSSRHSARASRPSAPWGNAKHAPSNSRVHPCRRSTSSTARVSNRLGQAQCRDQAGPVS</sequence>
<dbReference type="AlphaFoldDB" id="A0A8K0TA72"/>
<feature type="region of interest" description="Disordered" evidence="1">
    <location>
        <begin position="144"/>
        <end position="204"/>
    </location>
</feature>
<comment type="caution">
    <text evidence="2">The sequence shown here is derived from an EMBL/GenBank/DDBJ whole genome shotgun (WGS) entry which is preliminary data.</text>
</comment>
<feature type="compositionally biased region" description="Low complexity" evidence="1">
    <location>
        <begin position="147"/>
        <end position="161"/>
    </location>
</feature>
<feature type="region of interest" description="Disordered" evidence="1">
    <location>
        <begin position="1"/>
        <end position="27"/>
    </location>
</feature>
<reference evidence="2" key="1">
    <citation type="journal article" date="2021" name="Nat. Commun.">
        <title>Genetic determinants of endophytism in the Arabidopsis root mycobiome.</title>
        <authorList>
            <person name="Mesny F."/>
            <person name="Miyauchi S."/>
            <person name="Thiergart T."/>
            <person name="Pickel B."/>
            <person name="Atanasova L."/>
            <person name="Karlsson M."/>
            <person name="Huettel B."/>
            <person name="Barry K.W."/>
            <person name="Haridas S."/>
            <person name="Chen C."/>
            <person name="Bauer D."/>
            <person name="Andreopoulos W."/>
            <person name="Pangilinan J."/>
            <person name="LaButti K."/>
            <person name="Riley R."/>
            <person name="Lipzen A."/>
            <person name="Clum A."/>
            <person name="Drula E."/>
            <person name="Henrissat B."/>
            <person name="Kohler A."/>
            <person name="Grigoriev I.V."/>
            <person name="Martin F.M."/>
            <person name="Hacquard S."/>
        </authorList>
    </citation>
    <scope>NUCLEOTIDE SEQUENCE</scope>
    <source>
        <strain evidence="2">MPI-CAGE-AT-0016</strain>
    </source>
</reference>
<organism evidence="2 3">
    <name type="scientific">Plectosphaerella cucumerina</name>
    <dbReference type="NCBI Taxonomy" id="40658"/>
    <lineage>
        <taxon>Eukaryota</taxon>
        <taxon>Fungi</taxon>
        <taxon>Dikarya</taxon>
        <taxon>Ascomycota</taxon>
        <taxon>Pezizomycotina</taxon>
        <taxon>Sordariomycetes</taxon>
        <taxon>Hypocreomycetidae</taxon>
        <taxon>Glomerellales</taxon>
        <taxon>Plectosphaerellaceae</taxon>
        <taxon>Plectosphaerella</taxon>
    </lineage>
</organism>